<dbReference type="Pfam" id="PF00364">
    <property type="entry name" value="Biotin_lipoyl"/>
    <property type="match status" value="1"/>
</dbReference>
<dbReference type="AlphaFoldDB" id="A0A226C038"/>
<feature type="region of interest" description="Disordered" evidence="2">
    <location>
        <begin position="448"/>
        <end position="536"/>
    </location>
</feature>
<reference evidence="5 6" key="1">
    <citation type="submission" date="2017-06" db="EMBL/GenBank/DDBJ databases">
        <title>Draft Genome Sequence of Natranaerobius trueperi halophilic, alkalithermophilic bacteria from soda lakes.</title>
        <authorList>
            <person name="Zhao B."/>
        </authorList>
    </citation>
    <scope>NUCLEOTIDE SEQUENCE [LARGE SCALE GENOMIC DNA]</scope>
    <source>
        <strain evidence="5 6">DSM 18760</strain>
    </source>
</reference>
<evidence type="ECO:0000256" key="1">
    <source>
        <dbReference type="ARBA" id="ARBA00023267"/>
    </source>
</evidence>
<dbReference type="EMBL" id="NIQC01000005">
    <property type="protein sequence ID" value="OWZ84412.1"/>
    <property type="molecule type" value="Genomic_DNA"/>
</dbReference>
<dbReference type="PROSITE" id="PS50968">
    <property type="entry name" value="BIOTINYL_LIPOYL"/>
    <property type="match status" value="1"/>
</dbReference>
<dbReference type="PANTHER" id="PTHR43778:SF2">
    <property type="entry name" value="PYRUVATE CARBOXYLASE, MITOCHONDRIAL"/>
    <property type="match status" value="1"/>
</dbReference>
<dbReference type="InterPro" id="IPR003379">
    <property type="entry name" value="Carboxylase_cons_dom"/>
</dbReference>
<dbReference type="InterPro" id="IPR005776">
    <property type="entry name" value="OadA"/>
</dbReference>
<evidence type="ECO:0000313" key="5">
    <source>
        <dbReference type="EMBL" id="OWZ84412.1"/>
    </source>
</evidence>
<organism evidence="5 6">
    <name type="scientific">Natranaerobius trueperi</name>
    <dbReference type="NCBI Taxonomy" id="759412"/>
    <lineage>
        <taxon>Bacteria</taxon>
        <taxon>Bacillati</taxon>
        <taxon>Bacillota</taxon>
        <taxon>Clostridia</taxon>
        <taxon>Natranaerobiales</taxon>
        <taxon>Natranaerobiaceae</taxon>
        <taxon>Natranaerobius</taxon>
    </lineage>
</organism>
<feature type="compositionally biased region" description="Low complexity" evidence="2">
    <location>
        <begin position="506"/>
        <end position="517"/>
    </location>
</feature>
<dbReference type="Pfam" id="PF00682">
    <property type="entry name" value="HMGL-like"/>
    <property type="match status" value="1"/>
</dbReference>
<dbReference type="NCBIfam" id="NF008985">
    <property type="entry name" value="PRK12331.1"/>
    <property type="match status" value="1"/>
</dbReference>
<dbReference type="PROSITE" id="PS50991">
    <property type="entry name" value="PYR_CT"/>
    <property type="match status" value="1"/>
</dbReference>
<dbReference type="Gene3D" id="3.20.20.70">
    <property type="entry name" value="Aldolase class I"/>
    <property type="match status" value="1"/>
</dbReference>
<gene>
    <name evidence="5" type="primary">oadA</name>
    <name evidence="5" type="ORF">CDO51_03880</name>
</gene>
<evidence type="ECO:0000256" key="2">
    <source>
        <dbReference type="SAM" id="MobiDB-lite"/>
    </source>
</evidence>
<dbReference type="InterPro" id="IPR001882">
    <property type="entry name" value="Biotin_BS"/>
</dbReference>
<dbReference type="CDD" id="cd07937">
    <property type="entry name" value="DRE_TIM_PC_TC_5S"/>
    <property type="match status" value="1"/>
</dbReference>
<dbReference type="SUPFAM" id="SSF89000">
    <property type="entry name" value="post-HMGL domain-like"/>
    <property type="match status" value="1"/>
</dbReference>
<dbReference type="SUPFAM" id="SSF51230">
    <property type="entry name" value="Single hybrid motif"/>
    <property type="match status" value="1"/>
</dbReference>
<protein>
    <submittedName>
        <fullName evidence="5">Oxaloacetate decarboxylase subunit alpha</fullName>
    </submittedName>
</protein>
<dbReference type="GO" id="GO:0005737">
    <property type="term" value="C:cytoplasm"/>
    <property type="evidence" value="ECO:0007669"/>
    <property type="project" value="TreeGrafter"/>
</dbReference>
<sequence length="600" mass="67160">MSVKITDTTLRDAHQSLFATRMQTKDMEPILETIDQVGFHSLEMWGGATFDSCMRFLDEDPWERLRIIRKKIKNTKLQMLLRGQNILGYKNYPDDVLEEFIKRTVGNGMDIIRIFDALNDIRNMEKAIEFTKKEGGHAQGALSYTISPVHDVSTFVDLAKNLVEIGCDSICIKDMAGLLSPYKGYELVKNLKKEIDVPIQLHSHSTSGMATSTYLKTIEAGIDIVDTTVSPFALGTSQPPIEPILAMLAGTENKLSLDEDNLKETTDYFKKVRKDLEKHSKMNFTVDTNVLNYQVPGGMISNLTSQLSEANALDKYDEALEEIPRVREDLGYPPLVTPTSQIVGSQAVLNVLMGERYKMISEEVKNYIAGYYGRPPHEVNSELEEYILKDKEKITERPANLLDPQLEKAREDIKEYIEKDEDVLSYCLFPNVALDFFKKRKEGKLKDPLETDKKNNKVSTPGPAGDVSRKMRVTVDDETFDVHVEDLSGDKSKTTSHSTTPKKQKPNQNKSQKQQKSQTKEKKGEPETTSQGNTIDAPIAGNVLKVQVDSGDTVNQGDVVVILEAMKMENEIKAEVSGTVKEVKISEGGTVNAGDPLIVL</sequence>
<dbReference type="CDD" id="cd06850">
    <property type="entry name" value="biotinyl_domain"/>
    <property type="match status" value="1"/>
</dbReference>
<proteinExistence type="predicted"/>
<dbReference type="NCBIfam" id="TIGR01108">
    <property type="entry name" value="oadA"/>
    <property type="match status" value="1"/>
</dbReference>
<dbReference type="InterPro" id="IPR055268">
    <property type="entry name" value="PCB-like"/>
</dbReference>
<dbReference type="FunFam" id="2.40.50.100:FF:000003">
    <property type="entry name" value="Acetyl-CoA carboxylase biotin carboxyl carrier protein"/>
    <property type="match status" value="1"/>
</dbReference>
<dbReference type="InterPro" id="IPR013785">
    <property type="entry name" value="Aldolase_TIM"/>
</dbReference>
<dbReference type="RefSeq" id="WP_089022986.1">
    <property type="nucleotide sequence ID" value="NZ_NIQC01000005.1"/>
</dbReference>
<dbReference type="GO" id="GO:0004736">
    <property type="term" value="F:pyruvate carboxylase activity"/>
    <property type="evidence" value="ECO:0007669"/>
    <property type="project" value="TreeGrafter"/>
</dbReference>
<feature type="compositionally biased region" description="Basic and acidic residues" evidence="2">
    <location>
        <begin position="467"/>
        <end position="493"/>
    </location>
</feature>
<name>A0A226C038_9FIRM</name>
<evidence type="ECO:0000259" key="4">
    <source>
        <dbReference type="PROSITE" id="PS50991"/>
    </source>
</evidence>
<dbReference type="SUPFAM" id="SSF51569">
    <property type="entry name" value="Aldolase"/>
    <property type="match status" value="1"/>
</dbReference>
<keyword evidence="6" id="KW-1185">Reference proteome</keyword>
<feature type="domain" description="Lipoyl-binding" evidence="3">
    <location>
        <begin position="524"/>
        <end position="600"/>
    </location>
</feature>
<dbReference type="Gene3D" id="2.40.50.100">
    <property type="match status" value="1"/>
</dbReference>
<dbReference type="InterPro" id="IPR000089">
    <property type="entry name" value="Biotin_lipoyl"/>
</dbReference>
<keyword evidence="1" id="KW-0092">Biotin</keyword>
<dbReference type="GO" id="GO:0008948">
    <property type="term" value="F:oxaloacetate decarboxylase activity"/>
    <property type="evidence" value="ECO:0007669"/>
    <property type="project" value="InterPro"/>
</dbReference>
<dbReference type="GO" id="GO:0006094">
    <property type="term" value="P:gluconeogenesis"/>
    <property type="evidence" value="ECO:0007669"/>
    <property type="project" value="TreeGrafter"/>
</dbReference>
<dbReference type="NCBIfam" id="NF006761">
    <property type="entry name" value="PRK09282.1"/>
    <property type="match status" value="1"/>
</dbReference>
<dbReference type="OrthoDB" id="9807469at2"/>
<dbReference type="InterPro" id="IPR011053">
    <property type="entry name" value="Single_hybrid_motif"/>
</dbReference>
<dbReference type="PANTHER" id="PTHR43778">
    <property type="entry name" value="PYRUVATE CARBOXYLASE"/>
    <property type="match status" value="1"/>
</dbReference>
<evidence type="ECO:0000313" key="6">
    <source>
        <dbReference type="Proteomes" id="UP000214588"/>
    </source>
</evidence>
<dbReference type="Proteomes" id="UP000214588">
    <property type="component" value="Unassembled WGS sequence"/>
</dbReference>
<dbReference type="GO" id="GO:0006814">
    <property type="term" value="P:sodium ion transport"/>
    <property type="evidence" value="ECO:0007669"/>
    <property type="project" value="InterPro"/>
</dbReference>
<dbReference type="Pfam" id="PF02436">
    <property type="entry name" value="PYC_OADA"/>
    <property type="match status" value="1"/>
</dbReference>
<dbReference type="InterPro" id="IPR000891">
    <property type="entry name" value="PYR_CT"/>
</dbReference>
<dbReference type="PROSITE" id="PS00188">
    <property type="entry name" value="BIOTIN"/>
    <property type="match status" value="1"/>
</dbReference>
<accession>A0A226C038</accession>
<feature type="domain" description="Pyruvate carboxyltransferase" evidence="4">
    <location>
        <begin position="3"/>
        <end position="263"/>
    </location>
</feature>
<comment type="caution">
    <text evidence="5">The sequence shown here is derived from an EMBL/GenBank/DDBJ whole genome shotgun (WGS) entry which is preliminary data.</text>
</comment>
<evidence type="ECO:0000259" key="3">
    <source>
        <dbReference type="PROSITE" id="PS50968"/>
    </source>
</evidence>